<dbReference type="EMBL" id="JABCKV010000198">
    <property type="protein sequence ID" value="KAG5642295.1"/>
    <property type="molecule type" value="Genomic_DNA"/>
</dbReference>
<evidence type="ECO:0000313" key="3">
    <source>
        <dbReference type="Proteomes" id="UP000775547"/>
    </source>
</evidence>
<proteinExistence type="predicted"/>
<dbReference type="OrthoDB" id="3068421at2759"/>
<feature type="transmembrane region" description="Helical" evidence="1">
    <location>
        <begin position="6"/>
        <end position="29"/>
    </location>
</feature>
<reference evidence="2" key="2">
    <citation type="submission" date="2021-10" db="EMBL/GenBank/DDBJ databases">
        <title>Phylogenomics reveals ancestral predisposition of the termite-cultivated fungus Termitomyces towards a domesticated lifestyle.</title>
        <authorList>
            <person name="Auxier B."/>
            <person name="Grum-Grzhimaylo A."/>
            <person name="Cardenas M.E."/>
            <person name="Lodge J.D."/>
            <person name="Laessoe T."/>
            <person name="Pedersen O."/>
            <person name="Smith M.E."/>
            <person name="Kuyper T.W."/>
            <person name="Franco-Molano E.A."/>
            <person name="Baroni T.J."/>
            <person name="Aanen D.K."/>
        </authorList>
    </citation>
    <scope>NUCLEOTIDE SEQUENCE</scope>
    <source>
        <strain evidence="2">AP01</strain>
        <tissue evidence="2">Mycelium</tissue>
    </source>
</reference>
<keyword evidence="1" id="KW-1133">Transmembrane helix</keyword>
<protein>
    <submittedName>
        <fullName evidence="2">Uncharacterized protein</fullName>
    </submittedName>
</protein>
<gene>
    <name evidence="2" type="ORF">DXG03_003039</name>
</gene>
<accession>A0A9P7G7R6</accession>
<organism evidence="2 3">
    <name type="scientific">Asterophora parasitica</name>
    <dbReference type="NCBI Taxonomy" id="117018"/>
    <lineage>
        <taxon>Eukaryota</taxon>
        <taxon>Fungi</taxon>
        <taxon>Dikarya</taxon>
        <taxon>Basidiomycota</taxon>
        <taxon>Agaricomycotina</taxon>
        <taxon>Agaricomycetes</taxon>
        <taxon>Agaricomycetidae</taxon>
        <taxon>Agaricales</taxon>
        <taxon>Tricholomatineae</taxon>
        <taxon>Lyophyllaceae</taxon>
        <taxon>Asterophora</taxon>
    </lineage>
</organism>
<name>A0A9P7G7R6_9AGAR</name>
<evidence type="ECO:0000256" key="1">
    <source>
        <dbReference type="SAM" id="Phobius"/>
    </source>
</evidence>
<dbReference type="Proteomes" id="UP000775547">
    <property type="component" value="Unassembled WGS sequence"/>
</dbReference>
<keyword evidence="3" id="KW-1185">Reference proteome</keyword>
<keyword evidence="1" id="KW-0472">Membrane</keyword>
<sequence>MDEASAYFGFATGGLAVLGSLTSAIFYYYNYFPNAQMDSLEKTYRQTHAYYEEVRGEGMLPDAYAQQVEIDLKKLEGAVLSLRDTAYKCNSLCQEFLAFVGGLSRTIGKVLNQVGDLKSKIAQLMIRNLPLYMGTLCHPFKALSYP</sequence>
<comment type="caution">
    <text evidence="2">The sequence shown here is derived from an EMBL/GenBank/DDBJ whole genome shotgun (WGS) entry which is preliminary data.</text>
</comment>
<keyword evidence="1" id="KW-0812">Transmembrane</keyword>
<reference evidence="2" key="1">
    <citation type="submission" date="2020-07" db="EMBL/GenBank/DDBJ databases">
        <authorList>
            <person name="Nieuwenhuis M."/>
            <person name="Van De Peppel L.J.J."/>
        </authorList>
    </citation>
    <scope>NUCLEOTIDE SEQUENCE</scope>
    <source>
        <strain evidence="2">AP01</strain>
        <tissue evidence="2">Mycelium</tissue>
    </source>
</reference>
<evidence type="ECO:0000313" key="2">
    <source>
        <dbReference type="EMBL" id="KAG5642295.1"/>
    </source>
</evidence>
<dbReference type="AlphaFoldDB" id="A0A9P7G7R6"/>